<evidence type="ECO:0000256" key="1">
    <source>
        <dbReference type="ARBA" id="ARBA00001946"/>
    </source>
</evidence>
<keyword evidence="9" id="KW-1185">Reference proteome</keyword>
<dbReference type="EMBL" id="CP002278">
    <property type="protein sequence ID" value="ADP77025.1"/>
    <property type="molecule type" value="Genomic_DNA"/>
</dbReference>
<dbReference type="NCBIfam" id="TIGR01509">
    <property type="entry name" value="HAD-SF-IA-v3"/>
    <property type="match status" value="1"/>
</dbReference>
<name>E3GXJ3_METFV</name>
<dbReference type="HOGENOM" id="CLU_045011_8_3_2"/>
<dbReference type="InterPro" id="IPR051400">
    <property type="entry name" value="HAD-like_hydrolase"/>
</dbReference>
<comment type="similarity">
    <text evidence="3">Belongs to the HAD-like hydrolase superfamily.</text>
</comment>
<dbReference type="InterPro" id="IPR006549">
    <property type="entry name" value="HAD-SF_hydro_IIIA"/>
</dbReference>
<dbReference type="SFLD" id="SFLDG01129">
    <property type="entry name" value="C1.5:_HAD__Beta-PGM__Phosphata"/>
    <property type="match status" value="1"/>
</dbReference>
<dbReference type="InterPro" id="IPR023214">
    <property type="entry name" value="HAD_sf"/>
</dbReference>
<dbReference type="Proteomes" id="UP000002315">
    <property type="component" value="Chromosome"/>
</dbReference>
<dbReference type="Gene3D" id="3.40.50.1000">
    <property type="entry name" value="HAD superfamily/HAD-like"/>
    <property type="match status" value="1"/>
</dbReference>
<proteinExistence type="inferred from homology"/>
<dbReference type="PANTHER" id="PTHR46470:SF2">
    <property type="entry name" value="GLYCERALDEHYDE 3-PHOSPHATE PHOSPHATASE"/>
    <property type="match status" value="1"/>
</dbReference>
<dbReference type="PRINTS" id="PR00413">
    <property type="entry name" value="HADHALOGNASE"/>
</dbReference>
<sequence length="229" mass="25940">MYKTVFFDIDDTLYNTSEFAELARKAALDAMIEAGLPLSRSKAYKLLRDIIKEKGSNYGKHFNLLTKRVLGKEDPLLIALAVITYHNVKFAHLKPFPETIPTLLYLKCKGYKIGVISNGLTIKQWEKLIRLGIHHFFDVVVTSEEVGVEKPEPGIFKEALKRIKSKAEEAVMVGDKLKEDILGAVKVGMSAVLIGDISEKEKEYLKKLENKTNKKIYVISKLDELKEIL</sequence>
<dbReference type="SFLD" id="SFLDS00003">
    <property type="entry name" value="Haloacid_Dehalogenase"/>
    <property type="match status" value="1"/>
</dbReference>
<dbReference type="InterPro" id="IPR011950">
    <property type="entry name" value="HAD-SF_hydro_IA_CTE7"/>
</dbReference>
<protein>
    <recommendedName>
        <fullName evidence="4">Glyceraldehyde 3-phosphate phosphatase</fullName>
    </recommendedName>
</protein>
<dbReference type="Pfam" id="PF00702">
    <property type="entry name" value="Hydrolase"/>
    <property type="match status" value="1"/>
</dbReference>
<evidence type="ECO:0000256" key="5">
    <source>
        <dbReference type="ARBA" id="ARBA00022723"/>
    </source>
</evidence>
<organism evidence="8 9">
    <name type="scientific">Methanothermus fervidus (strain ATCC 43054 / DSM 2088 / JCM 10308 / V24 S)</name>
    <dbReference type="NCBI Taxonomy" id="523846"/>
    <lineage>
        <taxon>Archaea</taxon>
        <taxon>Methanobacteriati</taxon>
        <taxon>Methanobacteriota</taxon>
        <taxon>Methanomada group</taxon>
        <taxon>Methanobacteria</taxon>
        <taxon>Methanobacteriales</taxon>
        <taxon>Methanothermaceae</taxon>
        <taxon>Methanothermus</taxon>
    </lineage>
</organism>
<dbReference type="KEGG" id="mfv:Mfer_0222"/>
<comment type="cofactor">
    <cofactor evidence="1">
        <name>Mg(2+)</name>
        <dbReference type="ChEBI" id="CHEBI:18420"/>
    </cofactor>
</comment>
<accession>E3GXJ3</accession>
<dbReference type="GO" id="GO:0016791">
    <property type="term" value="F:phosphatase activity"/>
    <property type="evidence" value="ECO:0007669"/>
    <property type="project" value="TreeGrafter"/>
</dbReference>
<dbReference type="InterPro" id="IPR036412">
    <property type="entry name" value="HAD-like_sf"/>
</dbReference>
<dbReference type="STRING" id="523846.Mfer_0222"/>
<dbReference type="PANTHER" id="PTHR46470">
    <property type="entry name" value="N-ACYLNEURAMINATE-9-PHOSPHATASE"/>
    <property type="match status" value="1"/>
</dbReference>
<evidence type="ECO:0000256" key="3">
    <source>
        <dbReference type="ARBA" id="ARBA00007958"/>
    </source>
</evidence>
<dbReference type="OrthoDB" id="27736at2157"/>
<keyword evidence="6 8" id="KW-0378">Hydrolase</keyword>
<gene>
    <name evidence="8" type="ordered locus">Mfer_0222</name>
</gene>
<evidence type="ECO:0000256" key="4">
    <source>
        <dbReference type="ARBA" id="ARBA00019531"/>
    </source>
</evidence>
<evidence type="ECO:0000313" key="9">
    <source>
        <dbReference type="Proteomes" id="UP000002315"/>
    </source>
</evidence>
<dbReference type="GO" id="GO:0044281">
    <property type="term" value="P:small molecule metabolic process"/>
    <property type="evidence" value="ECO:0007669"/>
    <property type="project" value="UniProtKB-ARBA"/>
</dbReference>
<dbReference type="InterPro" id="IPR006439">
    <property type="entry name" value="HAD-SF_hydro_IA"/>
</dbReference>
<dbReference type="CDD" id="cd04305">
    <property type="entry name" value="HAD_Neu5Ac-Pase_like"/>
    <property type="match status" value="1"/>
</dbReference>
<dbReference type="GO" id="GO:0046872">
    <property type="term" value="F:metal ion binding"/>
    <property type="evidence" value="ECO:0007669"/>
    <property type="project" value="UniProtKB-KW"/>
</dbReference>
<evidence type="ECO:0000256" key="2">
    <source>
        <dbReference type="ARBA" id="ARBA00003513"/>
    </source>
</evidence>
<dbReference type="NCBIfam" id="TIGR02253">
    <property type="entry name" value="CTE7"/>
    <property type="match status" value="1"/>
</dbReference>
<evidence type="ECO:0000256" key="7">
    <source>
        <dbReference type="ARBA" id="ARBA00022842"/>
    </source>
</evidence>
<keyword evidence="5" id="KW-0479">Metal-binding</keyword>
<dbReference type="SUPFAM" id="SSF56784">
    <property type="entry name" value="HAD-like"/>
    <property type="match status" value="1"/>
</dbReference>
<dbReference type="NCBIfam" id="TIGR01549">
    <property type="entry name" value="HAD-SF-IA-v1"/>
    <property type="match status" value="1"/>
</dbReference>
<comment type="function">
    <text evidence="2">Catalyzes the dephosphorylation of D,L-glyceraldehyde 3-phosphate in vitro.</text>
</comment>
<dbReference type="AlphaFoldDB" id="E3GXJ3"/>
<dbReference type="SFLD" id="SFLDG01135">
    <property type="entry name" value="C1.5.6:_HAD__Beta-PGM__Phospha"/>
    <property type="match status" value="1"/>
</dbReference>
<reference evidence="8 9" key="1">
    <citation type="journal article" date="2010" name="Stand. Genomic Sci.">
        <title>Complete genome sequence of Methanothermus fervidus type strain (V24S).</title>
        <authorList>
            <person name="Anderson I."/>
            <person name="Djao O.D."/>
            <person name="Misra M."/>
            <person name="Chertkov O."/>
            <person name="Nolan M."/>
            <person name="Lucas S."/>
            <person name="Lapidus A."/>
            <person name="Del Rio T.G."/>
            <person name="Tice H."/>
            <person name="Cheng J.F."/>
            <person name="Tapia R."/>
            <person name="Han C."/>
            <person name="Goodwin L."/>
            <person name="Pitluck S."/>
            <person name="Liolios K."/>
            <person name="Ivanova N."/>
            <person name="Mavromatis K."/>
            <person name="Mikhailova N."/>
            <person name="Pati A."/>
            <person name="Brambilla E."/>
            <person name="Chen A."/>
            <person name="Palaniappan K."/>
            <person name="Land M."/>
            <person name="Hauser L."/>
            <person name="Chang Y.J."/>
            <person name="Jeffries C.D."/>
            <person name="Sikorski J."/>
            <person name="Spring S."/>
            <person name="Rohde M."/>
            <person name="Eichinger K."/>
            <person name="Huber H."/>
            <person name="Wirth R."/>
            <person name="Goker M."/>
            <person name="Detter J.C."/>
            <person name="Woyke T."/>
            <person name="Bristow J."/>
            <person name="Eisen J.A."/>
            <person name="Markowitz V."/>
            <person name="Hugenholtz P."/>
            <person name="Klenk H.P."/>
            <person name="Kyrpides N.C."/>
        </authorList>
    </citation>
    <scope>NUCLEOTIDE SEQUENCE [LARGE SCALE GENOMIC DNA]</scope>
    <source>
        <strain evidence="9">ATCC 43054 / DSM 2088 / JCM 10308 / V24 S</strain>
    </source>
</reference>
<dbReference type="Gene3D" id="1.10.150.520">
    <property type="match status" value="1"/>
</dbReference>
<evidence type="ECO:0000313" key="8">
    <source>
        <dbReference type="EMBL" id="ADP77025.1"/>
    </source>
</evidence>
<dbReference type="NCBIfam" id="TIGR01662">
    <property type="entry name" value="HAD-SF-IIIA"/>
    <property type="match status" value="1"/>
</dbReference>
<evidence type="ECO:0000256" key="6">
    <source>
        <dbReference type="ARBA" id="ARBA00022801"/>
    </source>
</evidence>
<keyword evidence="7" id="KW-0460">Magnesium</keyword>